<reference evidence="1" key="2">
    <citation type="journal article" date="2022" name="New Phytol.">
        <title>Evolutionary transition to the ectomycorrhizal habit in the genomes of a hyperdiverse lineage of mushroom-forming fungi.</title>
        <authorList>
            <person name="Looney B."/>
            <person name="Miyauchi S."/>
            <person name="Morin E."/>
            <person name="Drula E."/>
            <person name="Courty P.E."/>
            <person name="Kohler A."/>
            <person name="Kuo A."/>
            <person name="LaButti K."/>
            <person name="Pangilinan J."/>
            <person name="Lipzen A."/>
            <person name="Riley R."/>
            <person name="Andreopoulos W."/>
            <person name="He G."/>
            <person name="Johnson J."/>
            <person name="Nolan M."/>
            <person name="Tritt A."/>
            <person name="Barry K.W."/>
            <person name="Grigoriev I.V."/>
            <person name="Nagy L.G."/>
            <person name="Hibbett D."/>
            <person name="Henrissat B."/>
            <person name="Matheny P.B."/>
            <person name="Labbe J."/>
            <person name="Martin F.M."/>
        </authorList>
    </citation>
    <scope>NUCLEOTIDE SEQUENCE</scope>
    <source>
        <strain evidence="1">HHB10654</strain>
    </source>
</reference>
<gene>
    <name evidence="1" type="ORF">BV25DRAFT_643884</name>
</gene>
<sequence length="166" mass="18029">MMGRSSSAAVEAVYPGVSDNQALAASFRDKTFSWFRRNSGTALVESGIEHVYRYSYGAIFADNQPLPGLGAWHTSELPELFGTYNASTATTAEKTLSNTFQTILANFIKNPKTSPAANWPEYGNGTIAILAYNGIVNADNFVQPVSSKTLDGPCDALWDAFLDYRP</sequence>
<protein>
    <submittedName>
        <fullName evidence="1">Uncharacterized protein</fullName>
    </submittedName>
</protein>
<proteinExistence type="predicted"/>
<name>A0ACB8T368_9AGAM</name>
<dbReference type="EMBL" id="MU277207">
    <property type="protein sequence ID" value="KAI0062558.1"/>
    <property type="molecule type" value="Genomic_DNA"/>
</dbReference>
<keyword evidence="2" id="KW-1185">Reference proteome</keyword>
<accession>A0ACB8T368</accession>
<reference evidence="1" key="1">
    <citation type="submission" date="2021-03" db="EMBL/GenBank/DDBJ databases">
        <authorList>
            <consortium name="DOE Joint Genome Institute"/>
            <person name="Ahrendt S."/>
            <person name="Looney B.P."/>
            <person name="Miyauchi S."/>
            <person name="Morin E."/>
            <person name="Drula E."/>
            <person name="Courty P.E."/>
            <person name="Chicoki N."/>
            <person name="Fauchery L."/>
            <person name="Kohler A."/>
            <person name="Kuo A."/>
            <person name="Labutti K."/>
            <person name="Pangilinan J."/>
            <person name="Lipzen A."/>
            <person name="Riley R."/>
            <person name="Andreopoulos W."/>
            <person name="He G."/>
            <person name="Johnson J."/>
            <person name="Barry K.W."/>
            <person name="Grigoriev I.V."/>
            <person name="Nagy L."/>
            <person name="Hibbett D."/>
            <person name="Henrissat B."/>
            <person name="Matheny P.B."/>
            <person name="Labbe J."/>
            <person name="Martin F."/>
        </authorList>
    </citation>
    <scope>NUCLEOTIDE SEQUENCE</scope>
    <source>
        <strain evidence="1">HHB10654</strain>
    </source>
</reference>
<evidence type="ECO:0000313" key="2">
    <source>
        <dbReference type="Proteomes" id="UP000814140"/>
    </source>
</evidence>
<evidence type="ECO:0000313" key="1">
    <source>
        <dbReference type="EMBL" id="KAI0062558.1"/>
    </source>
</evidence>
<comment type="caution">
    <text evidence="1">The sequence shown here is derived from an EMBL/GenBank/DDBJ whole genome shotgun (WGS) entry which is preliminary data.</text>
</comment>
<organism evidence="1 2">
    <name type="scientific">Artomyces pyxidatus</name>
    <dbReference type="NCBI Taxonomy" id="48021"/>
    <lineage>
        <taxon>Eukaryota</taxon>
        <taxon>Fungi</taxon>
        <taxon>Dikarya</taxon>
        <taxon>Basidiomycota</taxon>
        <taxon>Agaricomycotina</taxon>
        <taxon>Agaricomycetes</taxon>
        <taxon>Russulales</taxon>
        <taxon>Auriscalpiaceae</taxon>
        <taxon>Artomyces</taxon>
    </lineage>
</organism>
<dbReference type="Proteomes" id="UP000814140">
    <property type="component" value="Unassembled WGS sequence"/>
</dbReference>